<dbReference type="STRING" id="34690.A0A182U5M4"/>
<dbReference type="EnsemblMetazoa" id="AMEC014334-RA">
    <property type="protein sequence ID" value="AMEC014334-PA"/>
    <property type="gene ID" value="AMEC014334"/>
</dbReference>
<keyword evidence="9" id="KW-1185">Reference proteome</keyword>
<feature type="signal peptide" evidence="6">
    <location>
        <begin position="1"/>
        <end position="17"/>
    </location>
</feature>
<evidence type="ECO:0000313" key="8">
    <source>
        <dbReference type="EnsemblMetazoa" id="AMEC014334-PA"/>
    </source>
</evidence>
<dbReference type="SMART" id="SM00020">
    <property type="entry name" value="Tryp_SPc"/>
    <property type="match status" value="1"/>
</dbReference>
<keyword evidence="6" id="KW-0732">Signal</keyword>
<evidence type="ECO:0000256" key="6">
    <source>
        <dbReference type="SAM" id="SignalP"/>
    </source>
</evidence>
<protein>
    <recommendedName>
        <fullName evidence="7">Peptidase S1 domain-containing protein</fullName>
    </recommendedName>
</protein>
<dbReference type="InterPro" id="IPR009003">
    <property type="entry name" value="Peptidase_S1_PA"/>
</dbReference>
<evidence type="ECO:0000313" key="9">
    <source>
        <dbReference type="Proteomes" id="UP000075902"/>
    </source>
</evidence>
<reference evidence="9" key="1">
    <citation type="submission" date="2014-01" db="EMBL/GenBank/DDBJ databases">
        <title>The Genome Sequence of Anopheles melas CM1001059_A (V2).</title>
        <authorList>
            <consortium name="The Broad Institute Genomics Platform"/>
            <person name="Neafsey D.E."/>
            <person name="Besansky N."/>
            <person name="Howell P."/>
            <person name="Walton C."/>
            <person name="Young S.K."/>
            <person name="Zeng Q."/>
            <person name="Gargeya S."/>
            <person name="Fitzgerald M."/>
            <person name="Haas B."/>
            <person name="Abouelleil A."/>
            <person name="Allen A.W."/>
            <person name="Alvarado L."/>
            <person name="Arachchi H.M."/>
            <person name="Berlin A.M."/>
            <person name="Chapman S.B."/>
            <person name="Gainer-Dewar J."/>
            <person name="Goldberg J."/>
            <person name="Griggs A."/>
            <person name="Gujja S."/>
            <person name="Hansen M."/>
            <person name="Howarth C."/>
            <person name="Imamovic A."/>
            <person name="Ireland A."/>
            <person name="Larimer J."/>
            <person name="McCowan C."/>
            <person name="Murphy C."/>
            <person name="Pearson M."/>
            <person name="Poon T.W."/>
            <person name="Priest M."/>
            <person name="Roberts A."/>
            <person name="Saif S."/>
            <person name="Shea T."/>
            <person name="Sisk P."/>
            <person name="Sykes S."/>
            <person name="Wortman J."/>
            <person name="Nusbaum C."/>
            <person name="Birren B."/>
        </authorList>
    </citation>
    <scope>NUCLEOTIDE SEQUENCE [LARGE SCALE GENOMIC DNA]</scope>
    <source>
        <strain evidence="9">CM1001059</strain>
    </source>
</reference>
<dbReference type="VEuPathDB" id="VectorBase:AMEC014334"/>
<dbReference type="AlphaFoldDB" id="A0A182U5M4"/>
<dbReference type="GO" id="GO:0004252">
    <property type="term" value="F:serine-type endopeptidase activity"/>
    <property type="evidence" value="ECO:0007669"/>
    <property type="project" value="InterPro"/>
</dbReference>
<accession>A0A182U5M4</accession>
<keyword evidence="4" id="KW-1015">Disulfide bond</keyword>
<evidence type="ECO:0000259" key="7">
    <source>
        <dbReference type="PROSITE" id="PS50240"/>
    </source>
</evidence>
<feature type="domain" description="Peptidase S1" evidence="7">
    <location>
        <begin position="21"/>
        <end position="261"/>
    </location>
</feature>
<dbReference type="Proteomes" id="UP000075902">
    <property type="component" value="Unassembled WGS sequence"/>
</dbReference>
<comment type="similarity">
    <text evidence="5">Belongs to the peptidase S1 family. CLIP subfamily.</text>
</comment>
<evidence type="ECO:0000256" key="5">
    <source>
        <dbReference type="ARBA" id="ARBA00024195"/>
    </source>
</evidence>
<dbReference type="PROSITE" id="PS50240">
    <property type="entry name" value="TRYPSIN_DOM"/>
    <property type="match status" value="1"/>
</dbReference>
<evidence type="ECO:0000256" key="2">
    <source>
        <dbReference type="ARBA" id="ARBA00022801"/>
    </source>
</evidence>
<dbReference type="Gene3D" id="2.40.10.10">
    <property type="entry name" value="Trypsin-like serine proteases"/>
    <property type="match status" value="1"/>
</dbReference>
<dbReference type="PANTHER" id="PTHR24276:SF96">
    <property type="entry name" value="PEPTIDASE S1 DOMAIN-CONTAINING PROTEIN"/>
    <property type="match status" value="1"/>
</dbReference>
<dbReference type="InterPro" id="IPR050430">
    <property type="entry name" value="Peptidase_S1"/>
</dbReference>
<name>A0A182U5M4_9DIPT</name>
<dbReference type="GO" id="GO:0006508">
    <property type="term" value="P:proteolysis"/>
    <property type="evidence" value="ECO:0007669"/>
    <property type="project" value="UniProtKB-KW"/>
</dbReference>
<dbReference type="InterPro" id="IPR001254">
    <property type="entry name" value="Trypsin_dom"/>
</dbReference>
<sequence length="276" mass="29530">MKLSCVALLCLATLAKGQRRQIGGTDVSISQYPFVAGILLQRTTIIGNGAILSPNWVLTSASAVYSTPDSDYSIATGSEDLFSPAAQYQVQRIFRHPEFVGWDYNVALVQVRGKIVFGDTVQPIAIATTDPETVNDATMLSYGKNEDGTLHLRSATYTLISDNDDCVPLLQEYQAKEVIWQHHGFCLIPPPGTQQGQWYNDAGAPLVADGQLYAVFAFAENEGGTNEGSVATRLTSFAENANTPYSFPSATIGAPASSAHWPCSAPGGLCTQNPCS</sequence>
<evidence type="ECO:0000256" key="4">
    <source>
        <dbReference type="ARBA" id="ARBA00023157"/>
    </source>
</evidence>
<keyword evidence="3" id="KW-0720">Serine protease</keyword>
<feature type="chain" id="PRO_5008137753" description="Peptidase S1 domain-containing protein" evidence="6">
    <location>
        <begin position="18"/>
        <end position="276"/>
    </location>
</feature>
<organism evidence="8 9">
    <name type="scientific">Anopheles melas</name>
    <dbReference type="NCBI Taxonomy" id="34690"/>
    <lineage>
        <taxon>Eukaryota</taxon>
        <taxon>Metazoa</taxon>
        <taxon>Ecdysozoa</taxon>
        <taxon>Arthropoda</taxon>
        <taxon>Hexapoda</taxon>
        <taxon>Insecta</taxon>
        <taxon>Pterygota</taxon>
        <taxon>Neoptera</taxon>
        <taxon>Endopterygota</taxon>
        <taxon>Diptera</taxon>
        <taxon>Nematocera</taxon>
        <taxon>Culicoidea</taxon>
        <taxon>Culicidae</taxon>
        <taxon>Anophelinae</taxon>
        <taxon>Anopheles</taxon>
    </lineage>
</organism>
<dbReference type="InterPro" id="IPR043504">
    <property type="entry name" value="Peptidase_S1_PA_chymotrypsin"/>
</dbReference>
<reference evidence="8" key="2">
    <citation type="submission" date="2020-05" db="UniProtKB">
        <authorList>
            <consortium name="EnsemblMetazoa"/>
        </authorList>
    </citation>
    <scope>IDENTIFICATION</scope>
    <source>
        <strain evidence="8">CM1001059</strain>
    </source>
</reference>
<keyword evidence="2" id="KW-0378">Hydrolase</keyword>
<dbReference type="Pfam" id="PF00089">
    <property type="entry name" value="Trypsin"/>
    <property type="match status" value="1"/>
</dbReference>
<proteinExistence type="inferred from homology"/>
<evidence type="ECO:0000256" key="1">
    <source>
        <dbReference type="ARBA" id="ARBA00022670"/>
    </source>
</evidence>
<keyword evidence="1" id="KW-0645">Protease</keyword>
<evidence type="ECO:0000256" key="3">
    <source>
        <dbReference type="ARBA" id="ARBA00022825"/>
    </source>
</evidence>
<dbReference type="PANTHER" id="PTHR24276">
    <property type="entry name" value="POLYSERASE-RELATED"/>
    <property type="match status" value="1"/>
</dbReference>
<dbReference type="SUPFAM" id="SSF50494">
    <property type="entry name" value="Trypsin-like serine proteases"/>
    <property type="match status" value="1"/>
</dbReference>